<keyword evidence="3" id="KW-0645">Protease</keyword>
<evidence type="ECO:0000256" key="3">
    <source>
        <dbReference type="ARBA" id="ARBA00022670"/>
    </source>
</evidence>
<dbReference type="SUPFAM" id="SSF55486">
    <property type="entry name" value="Metalloproteases ('zincins'), catalytic domain"/>
    <property type="match status" value="1"/>
</dbReference>
<dbReference type="EMBL" id="JASNQZ010000011">
    <property type="protein sequence ID" value="KAL0951684.1"/>
    <property type="molecule type" value="Genomic_DNA"/>
</dbReference>
<comment type="caution">
    <text evidence="10">The sequence shown here is derived from an EMBL/GenBank/DDBJ whole genome shotgun (WGS) entry which is preliminary data.</text>
</comment>
<keyword evidence="4" id="KW-0479">Metal-binding</keyword>
<dbReference type="Proteomes" id="UP001556367">
    <property type="component" value="Unassembled WGS sequence"/>
</dbReference>
<evidence type="ECO:0000256" key="4">
    <source>
        <dbReference type="ARBA" id="ARBA00022723"/>
    </source>
</evidence>
<evidence type="ECO:0000313" key="11">
    <source>
        <dbReference type="Proteomes" id="UP001556367"/>
    </source>
</evidence>
<dbReference type="SMART" id="SM01351">
    <property type="entry name" value="Aspzincin_M35"/>
    <property type="match status" value="1"/>
</dbReference>
<gene>
    <name evidence="10" type="ORF">HGRIS_008362</name>
</gene>
<dbReference type="PANTHER" id="PTHR37016:SF3">
    <property type="entry name" value="NEUTRAL PROTEASE 2-RELATED"/>
    <property type="match status" value="1"/>
</dbReference>
<evidence type="ECO:0000256" key="6">
    <source>
        <dbReference type="ARBA" id="ARBA00022833"/>
    </source>
</evidence>
<keyword evidence="8" id="KW-0732">Signal</keyword>
<sequence length="363" mass="39613">MFSASSITSILIGLVLTSLSVSATPGLSLKTSAPEEVDGVSNLKIITTVTNTGDERLKLLNDPRTPLSSVPAYTFTVSNPSGAAPSFNGMMLKYVPEVAAKSGNEGTFTILEPGESVKVEHDLSTVYDFTAAGAGKYNFKSRNLFYYVDENNDVMPIYANTTSDHATSIRGKLAITRPAFVKRARFNSNCDSLQRGNITKALVHAEQYARQAKDYLSTMRARTSSRPVSALRYVKWFGSDDTTKSRSGTVFSHFSNMTRVEKSFSSFTYDCSCKESNVYAYVYPDQFGQIYLCGAFWKAPFTGTDSKAGTLIHEASHFKQNGGTTDTAYGQSACQKLAQSNPAQAVKNADSHEYFAENTPYSS</sequence>
<feature type="signal peptide" evidence="8">
    <location>
        <begin position="1"/>
        <end position="23"/>
    </location>
</feature>
<evidence type="ECO:0000259" key="9">
    <source>
        <dbReference type="SMART" id="SM01351"/>
    </source>
</evidence>
<dbReference type="Pfam" id="PF14521">
    <property type="entry name" value="Aspzincin_M35"/>
    <property type="match status" value="1"/>
</dbReference>
<feature type="domain" description="Lysine-specific metallo-endopeptidase" evidence="9">
    <location>
        <begin position="214"/>
        <end position="357"/>
    </location>
</feature>
<keyword evidence="11" id="KW-1185">Reference proteome</keyword>
<evidence type="ECO:0000256" key="8">
    <source>
        <dbReference type="SAM" id="SignalP"/>
    </source>
</evidence>
<accession>A0ABR3J7R6</accession>
<evidence type="ECO:0000256" key="2">
    <source>
        <dbReference type="ARBA" id="ARBA00010279"/>
    </source>
</evidence>
<dbReference type="InterPro" id="IPR024079">
    <property type="entry name" value="MetalloPept_cat_dom_sf"/>
</dbReference>
<keyword evidence="5" id="KW-0378">Hydrolase</keyword>
<evidence type="ECO:0000313" key="10">
    <source>
        <dbReference type="EMBL" id="KAL0951684.1"/>
    </source>
</evidence>
<feature type="chain" id="PRO_5047090101" description="Lysine-specific metallo-endopeptidase domain-containing protein" evidence="8">
    <location>
        <begin position="24"/>
        <end position="363"/>
    </location>
</feature>
<organism evidence="10 11">
    <name type="scientific">Hohenbuehelia grisea</name>
    <dbReference type="NCBI Taxonomy" id="104357"/>
    <lineage>
        <taxon>Eukaryota</taxon>
        <taxon>Fungi</taxon>
        <taxon>Dikarya</taxon>
        <taxon>Basidiomycota</taxon>
        <taxon>Agaricomycotina</taxon>
        <taxon>Agaricomycetes</taxon>
        <taxon>Agaricomycetidae</taxon>
        <taxon>Agaricales</taxon>
        <taxon>Pleurotineae</taxon>
        <taxon>Pleurotaceae</taxon>
        <taxon>Hohenbuehelia</taxon>
    </lineage>
</organism>
<proteinExistence type="inferred from homology"/>
<evidence type="ECO:0000256" key="1">
    <source>
        <dbReference type="ARBA" id="ARBA00001947"/>
    </source>
</evidence>
<dbReference type="InterPro" id="IPR029463">
    <property type="entry name" value="Lys_MEP"/>
</dbReference>
<comment type="cofactor">
    <cofactor evidence="1">
        <name>Zn(2+)</name>
        <dbReference type="ChEBI" id="CHEBI:29105"/>
    </cofactor>
</comment>
<name>A0ABR3J7R6_9AGAR</name>
<keyword evidence="6" id="KW-0862">Zinc</keyword>
<dbReference type="InterPro" id="IPR050414">
    <property type="entry name" value="Fungal_M35_metalloproteases"/>
</dbReference>
<evidence type="ECO:0000256" key="5">
    <source>
        <dbReference type="ARBA" id="ARBA00022801"/>
    </source>
</evidence>
<dbReference type="Gene3D" id="3.40.390.10">
    <property type="entry name" value="Collagenase (Catalytic Domain)"/>
    <property type="match status" value="1"/>
</dbReference>
<keyword evidence="7" id="KW-0482">Metalloprotease</keyword>
<dbReference type="PANTHER" id="PTHR37016">
    <property type="match status" value="1"/>
</dbReference>
<reference evidence="11" key="1">
    <citation type="submission" date="2024-06" db="EMBL/GenBank/DDBJ databases">
        <title>Multi-omics analyses provide insights into the biosynthesis of the anticancer antibiotic pleurotin in Hohenbuehelia grisea.</title>
        <authorList>
            <person name="Weaver J.A."/>
            <person name="Alberti F."/>
        </authorList>
    </citation>
    <scope>NUCLEOTIDE SEQUENCE [LARGE SCALE GENOMIC DNA]</scope>
    <source>
        <strain evidence="11">T-177</strain>
    </source>
</reference>
<evidence type="ECO:0000256" key="7">
    <source>
        <dbReference type="ARBA" id="ARBA00023049"/>
    </source>
</evidence>
<comment type="similarity">
    <text evidence="2">Belongs to the peptidase M35 family.</text>
</comment>
<protein>
    <recommendedName>
        <fullName evidence="9">Lysine-specific metallo-endopeptidase domain-containing protein</fullName>
    </recommendedName>
</protein>
<dbReference type="Gene3D" id="2.60.40.2970">
    <property type="match status" value="1"/>
</dbReference>